<accession>A0ABQ4CMM5</accession>
<reference evidence="3 4" key="1">
    <citation type="submission" date="2021-01" db="EMBL/GenBank/DDBJ databases">
        <title>Whole genome shotgun sequence of Asanoa siamensis NBRC 107932.</title>
        <authorList>
            <person name="Komaki H."/>
            <person name="Tamura T."/>
        </authorList>
    </citation>
    <scope>NUCLEOTIDE SEQUENCE [LARGE SCALE GENOMIC DNA]</scope>
    <source>
        <strain evidence="3 4">NBRC 107932</strain>
    </source>
</reference>
<keyword evidence="4" id="KW-1185">Reference proteome</keyword>
<keyword evidence="2" id="KW-0472">Membrane</keyword>
<organism evidence="3 4">
    <name type="scientific">Asanoa siamensis</name>
    <dbReference type="NCBI Taxonomy" id="926357"/>
    <lineage>
        <taxon>Bacteria</taxon>
        <taxon>Bacillati</taxon>
        <taxon>Actinomycetota</taxon>
        <taxon>Actinomycetes</taxon>
        <taxon>Micromonosporales</taxon>
        <taxon>Micromonosporaceae</taxon>
        <taxon>Asanoa</taxon>
    </lineage>
</organism>
<comment type="caution">
    <text evidence="3">The sequence shown here is derived from an EMBL/GenBank/DDBJ whole genome shotgun (WGS) entry which is preliminary data.</text>
</comment>
<dbReference type="Proteomes" id="UP000604117">
    <property type="component" value="Unassembled WGS sequence"/>
</dbReference>
<evidence type="ECO:0000256" key="2">
    <source>
        <dbReference type="SAM" id="Phobius"/>
    </source>
</evidence>
<sequence length="133" mass="13730">MAARRRAVGAGLAVLGAVVLIAVLPGWLLSVDVGAAKVAAMSPVERASSINAIRGQFLQALAAAAVLSGAVLAWRQLQQSAAATREQLTVQREGQLTDRYTKAVEQLANDDPRCGSAASTHSIASPASRLRTA</sequence>
<keyword evidence="2" id="KW-0812">Transmembrane</keyword>
<protein>
    <submittedName>
        <fullName evidence="3">Uncharacterized protein</fullName>
    </submittedName>
</protein>
<gene>
    <name evidence="3" type="ORF">Asi02nite_20600</name>
</gene>
<dbReference type="EMBL" id="BONE01000012">
    <property type="protein sequence ID" value="GIF72542.1"/>
    <property type="molecule type" value="Genomic_DNA"/>
</dbReference>
<evidence type="ECO:0000256" key="1">
    <source>
        <dbReference type="SAM" id="MobiDB-lite"/>
    </source>
</evidence>
<feature type="region of interest" description="Disordered" evidence="1">
    <location>
        <begin position="110"/>
        <end position="133"/>
    </location>
</feature>
<proteinExistence type="predicted"/>
<evidence type="ECO:0000313" key="4">
    <source>
        <dbReference type="Proteomes" id="UP000604117"/>
    </source>
</evidence>
<feature type="transmembrane region" description="Helical" evidence="2">
    <location>
        <begin position="56"/>
        <end position="74"/>
    </location>
</feature>
<keyword evidence="2" id="KW-1133">Transmembrane helix</keyword>
<evidence type="ECO:0000313" key="3">
    <source>
        <dbReference type="EMBL" id="GIF72542.1"/>
    </source>
</evidence>
<name>A0ABQ4CMM5_9ACTN</name>